<keyword evidence="2" id="KW-1185">Reference proteome</keyword>
<gene>
    <name evidence="1" type="primary">VCX1</name>
    <name evidence="1" type="ORF">QFC19_006247</name>
</gene>
<dbReference type="EMBL" id="JASBWR010000074">
    <property type="protein sequence ID" value="KAJ9098771.1"/>
    <property type="molecule type" value="Genomic_DNA"/>
</dbReference>
<evidence type="ECO:0000313" key="2">
    <source>
        <dbReference type="Proteomes" id="UP001241377"/>
    </source>
</evidence>
<proteinExistence type="predicted"/>
<reference evidence="1" key="1">
    <citation type="submission" date="2023-04" db="EMBL/GenBank/DDBJ databases">
        <title>Draft Genome sequencing of Naganishia species isolated from polar environments using Oxford Nanopore Technology.</title>
        <authorList>
            <person name="Leo P."/>
            <person name="Venkateswaran K."/>
        </authorList>
    </citation>
    <scope>NUCLEOTIDE SEQUENCE</scope>
    <source>
        <strain evidence="1">MNA-CCFEE 5261</strain>
    </source>
</reference>
<evidence type="ECO:0000313" key="1">
    <source>
        <dbReference type="EMBL" id="KAJ9098771.1"/>
    </source>
</evidence>
<dbReference type="Proteomes" id="UP001241377">
    <property type="component" value="Unassembled WGS sequence"/>
</dbReference>
<organism evidence="1 2">
    <name type="scientific">Naganishia cerealis</name>
    <dbReference type="NCBI Taxonomy" id="610337"/>
    <lineage>
        <taxon>Eukaryota</taxon>
        <taxon>Fungi</taxon>
        <taxon>Dikarya</taxon>
        <taxon>Basidiomycota</taxon>
        <taxon>Agaricomycotina</taxon>
        <taxon>Tremellomycetes</taxon>
        <taxon>Filobasidiales</taxon>
        <taxon>Filobasidiaceae</taxon>
        <taxon>Naganishia</taxon>
    </lineage>
</organism>
<comment type="caution">
    <text evidence="1">The sequence shown here is derived from an EMBL/GenBank/DDBJ whole genome shotgun (WGS) entry which is preliminary data.</text>
</comment>
<name>A0ACC2VJI9_9TREE</name>
<protein>
    <submittedName>
        <fullName evidence="1">Vacuolar calcium ion transporter</fullName>
    </submittedName>
</protein>
<accession>A0ACC2VJI9</accession>
<sequence>MPSETFPLMGNNESPAVSFRNRVMTTFKLTLKSLPVNYLLVFVPLGLLAGILDWGSSAIFWLNFFAIVPLASLLAFATEELAEFTGETIGGLLNATLGNAVELIVSIIALKEGQIRIVQALMLGSILSNLLLVLGCCFIAGGITRVQQIFNQTVAQTMLLLMALATAGLLIPAAFHATLPPPKPGNEFPAPGSSDELILSLSRGVSIILLLLYILYLVFQLRTHKSLFEEQAQEADDGIIATSLPGESSGDKTEPERLTLTGALVVLLTCTVIVSVCADYLVGSIDNIVETSGLSKTFIGLIVIPIVGNAAEHVTAIVVAMKDKMDLAIGVAVGSSLQIAIFVTPFMVLIGWAIDVPMSLYFSTFETAILFVSVFISNLVILDGELNWLEGAMLLSTYLIVALAFFYYPDTVIT</sequence>